<evidence type="ECO:0000313" key="2">
    <source>
        <dbReference type="EMBL" id="MCT7399637.1"/>
    </source>
</evidence>
<name>A0ABT2M5G5_9FIRM</name>
<dbReference type="Proteomes" id="UP001431199">
    <property type="component" value="Unassembled WGS sequence"/>
</dbReference>
<accession>A0ABT2M5G5</accession>
<dbReference type="RefSeq" id="WP_260978964.1">
    <property type="nucleotide sequence ID" value="NZ_JAODBU010000011.1"/>
</dbReference>
<keyword evidence="3" id="KW-1185">Reference proteome</keyword>
<organism evidence="2 3">
    <name type="scientific">Eubacterium album</name>
    <dbReference type="NCBI Taxonomy" id="2978477"/>
    <lineage>
        <taxon>Bacteria</taxon>
        <taxon>Bacillati</taxon>
        <taxon>Bacillota</taxon>
        <taxon>Clostridia</taxon>
        <taxon>Eubacteriales</taxon>
        <taxon>Eubacteriaceae</taxon>
        <taxon>Eubacterium</taxon>
    </lineage>
</organism>
<feature type="region of interest" description="Disordered" evidence="1">
    <location>
        <begin position="40"/>
        <end position="86"/>
    </location>
</feature>
<reference evidence="2" key="1">
    <citation type="submission" date="2022-09" db="EMBL/GenBank/DDBJ databases">
        <title>Eubacterium sp. LFL-14 isolated from human feces.</title>
        <authorList>
            <person name="Liu F."/>
        </authorList>
    </citation>
    <scope>NUCLEOTIDE SEQUENCE</scope>
    <source>
        <strain evidence="2">LFL-14</strain>
    </source>
</reference>
<proteinExistence type="predicted"/>
<gene>
    <name evidence="2" type="ORF">N5B56_11160</name>
</gene>
<sequence>MGFWNGKVDGPLDKMFDFNRDGKLNAWERAMELGLLMDDEDDYQDDDEFDEDMDSDFDDDEFDDDEESEELMEEDWDSDYDESDEW</sequence>
<evidence type="ECO:0000313" key="3">
    <source>
        <dbReference type="Proteomes" id="UP001431199"/>
    </source>
</evidence>
<dbReference type="EMBL" id="JAODBU010000011">
    <property type="protein sequence ID" value="MCT7399637.1"/>
    <property type="molecule type" value="Genomic_DNA"/>
</dbReference>
<protein>
    <submittedName>
        <fullName evidence="2">Uncharacterized protein</fullName>
    </submittedName>
</protein>
<evidence type="ECO:0000256" key="1">
    <source>
        <dbReference type="SAM" id="MobiDB-lite"/>
    </source>
</evidence>
<comment type="caution">
    <text evidence="2">The sequence shown here is derived from an EMBL/GenBank/DDBJ whole genome shotgun (WGS) entry which is preliminary data.</text>
</comment>